<comment type="caution">
    <text evidence="2">The sequence shown here is derived from an EMBL/GenBank/DDBJ whole genome shotgun (WGS) entry which is preliminary data.</text>
</comment>
<sequence>MAFKAQVCGSAWKRGIHVLHIFLLNLFVYFFLDQIIEFIWSNKNLSVDIMAVISLY</sequence>
<gene>
    <name evidence="2" type="ORF">RchiOBHm_Chr2g0097381</name>
</gene>
<evidence type="ECO:0000313" key="3">
    <source>
        <dbReference type="Proteomes" id="UP000238479"/>
    </source>
</evidence>
<keyword evidence="1" id="KW-0472">Membrane</keyword>
<dbReference type="EMBL" id="PDCK01000040">
    <property type="protein sequence ID" value="PRQ47225.1"/>
    <property type="molecule type" value="Genomic_DNA"/>
</dbReference>
<organism evidence="2 3">
    <name type="scientific">Rosa chinensis</name>
    <name type="common">China rose</name>
    <dbReference type="NCBI Taxonomy" id="74649"/>
    <lineage>
        <taxon>Eukaryota</taxon>
        <taxon>Viridiplantae</taxon>
        <taxon>Streptophyta</taxon>
        <taxon>Embryophyta</taxon>
        <taxon>Tracheophyta</taxon>
        <taxon>Spermatophyta</taxon>
        <taxon>Magnoliopsida</taxon>
        <taxon>eudicotyledons</taxon>
        <taxon>Gunneridae</taxon>
        <taxon>Pentapetalae</taxon>
        <taxon>rosids</taxon>
        <taxon>fabids</taxon>
        <taxon>Rosales</taxon>
        <taxon>Rosaceae</taxon>
        <taxon>Rosoideae</taxon>
        <taxon>Rosoideae incertae sedis</taxon>
        <taxon>Rosa</taxon>
    </lineage>
</organism>
<proteinExistence type="predicted"/>
<protein>
    <submittedName>
        <fullName evidence="2">Uncharacterized protein</fullName>
    </submittedName>
</protein>
<name>A0A2P6RLC1_ROSCH</name>
<reference evidence="2 3" key="1">
    <citation type="journal article" date="2018" name="Nat. Genet.">
        <title>The Rosa genome provides new insights in the design of modern roses.</title>
        <authorList>
            <person name="Bendahmane M."/>
        </authorList>
    </citation>
    <scope>NUCLEOTIDE SEQUENCE [LARGE SCALE GENOMIC DNA]</scope>
    <source>
        <strain evidence="3">cv. Old Blush</strain>
    </source>
</reference>
<feature type="transmembrane region" description="Helical" evidence="1">
    <location>
        <begin position="21"/>
        <end position="40"/>
    </location>
</feature>
<dbReference type="AlphaFoldDB" id="A0A2P6RLC1"/>
<accession>A0A2P6RLC1</accession>
<dbReference type="Proteomes" id="UP000238479">
    <property type="component" value="Chromosome 2"/>
</dbReference>
<evidence type="ECO:0000313" key="2">
    <source>
        <dbReference type="EMBL" id="PRQ47225.1"/>
    </source>
</evidence>
<dbReference type="Gramene" id="PRQ47225">
    <property type="protein sequence ID" value="PRQ47225"/>
    <property type="gene ID" value="RchiOBHm_Chr2g0097381"/>
</dbReference>
<evidence type="ECO:0000256" key="1">
    <source>
        <dbReference type="SAM" id="Phobius"/>
    </source>
</evidence>
<keyword evidence="1" id="KW-1133">Transmembrane helix</keyword>
<keyword evidence="3" id="KW-1185">Reference proteome</keyword>
<keyword evidence="1" id="KW-0812">Transmembrane</keyword>